<feature type="transmembrane region" description="Helical" evidence="1">
    <location>
        <begin position="6"/>
        <end position="24"/>
    </location>
</feature>
<organism evidence="2 3">
    <name type="scientific">Streptomyces tremellae</name>
    <dbReference type="NCBI Taxonomy" id="1124239"/>
    <lineage>
        <taxon>Bacteria</taxon>
        <taxon>Bacillati</taxon>
        <taxon>Actinomycetota</taxon>
        <taxon>Actinomycetes</taxon>
        <taxon>Kitasatosporales</taxon>
        <taxon>Streptomycetaceae</taxon>
        <taxon>Streptomyces</taxon>
    </lineage>
</organism>
<keyword evidence="1" id="KW-0812">Transmembrane</keyword>
<dbReference type="Pfam" id="PF14023">
    <property type="entry name" value="Bestrophin-like"/>
    <property type="match status" value="1"/>
</dbReference>
<evidence type="ECO:0000313" key="2">
    <source>
        <dbReference type="EMBL" id="GAA3764719.1"/>
    </source>
</evidence>
<dbReference type="EMBL" id="BAABEP010000122">
    <property type="protein sequence ID" value="GAA3764719.1"/>
    <property type="molecule type" value="Genomic_DNA"/>
</dbReference>
<dbReference type="InterPro" id="IPR025333">
    <property type="entry name" value="DUF4239"/>
</dbReference>
<reference evidence="3" key="1">
    <citation type="journal article" date="2019" name="Int. J. Syst. Evol. Microbiol.">
        <title>The Global Catalogue of Microorganisms (GCM) 10K type strain sequencing project: providing services to taxonomists for standard genome sequencing and annotation.</title>
        <authorList>
            <consortium name="The Broad Institute Genomics Platform"/>
            <consortium name="The Broad Institute Genome Sequencing Center for Infectious Disease"/>
            <person name="Wu L."/>
            <person name="Ma J."/>
        </authorList>
    </citation>
    <scope>NUCLEOTIDE SEQUENCE [LARGE SCALE GENOMIC DNA]</scope>
    <source>
        <strain evidence="3">JCM 30846</strain>
    </source>
</reference>
<protein>
    <submittedName>
        <fullName evidence="2">DUF4239 domain-containing protein</fullName>
    </submittedName>
</protein>
<gene>
    <name evidence="2" type="ORF">GCM10023082_66860</name>
</gene>
<sequence length="258" mass="28430">MSEWFVLTIAMAAAAVVVLTIVVVNHRWVRRRLGDDDDPTQTPDVLDYMVMMIGVVYAIVLGLAIAGVWEARSAAQDNVRQEAQTLHEISERVAVYPPAVRDRIRDDVDTYVSYVVHTEWPHMARHEALSPRGTRLFGRLRADASSYAPRTDLEGQVYQPLMDDVAAADDARGARGQNAGATMPGVVWFGLIAGAVVTVGLIFLLQIRRTFRELLLAGLFSVLIAFLLFLIWDFDAPYGRGVSATAEPFLALFPGVSS</sequence>
<feature type="transmembrane region" description="Helical" evidence="1">
    <location>
        <begin position="186"/>
        <end position="207"/>
    </location>
</feature>
<dbReference type="Proteomes" id="UP001499884">
    <property type="component" value="Unassembled WGS sequence"/>
</dbReference>
<proteinExistence type="predicted"/>
<dbReference type="RefSeq" id="WP_345655880.1">
    <property type="nucleotide sequence ID" value="NZ_BAABEP010000122.1"/>
</dbReference>
<evidence type="ECO:0000256" key="1">
    <source>
        <dbReference type="SAM" id="Phobius"/>
    </source>
</evidence>
<comment type="caution">
    <text evidence="2">The sequence shown here is derived from an EMBL/GenBank/DDBJ whole genome shotgun (WGS) entry which is preliminary data.</text>
</comment>
<evidence type="ECO:0000313" key="3">
    <source>
        <dbReference type="Proteomes" id="UP001499884"/>
    </source>
</evidence>
<keyword evidence="3" id="KW-1185">Reference proteome</keyword>
<keyword evidence="1" id="KW-1133">Transmembrane helix</keyword>
<feature type="transmembrane region" description="Helical" evidence="1">
    <location>
        <begin position="45"/>
        <end position="69"/>
    </location>
</feature>
<name>A0ABP7GGQ6_9ACTN</name>
<keyword evidence="1" id="KW-0472">Membrane</keyword>
<accession>A0ABP7GGQ6</accession>
<feature type="transmembrane region" description="Helical" evidence="1">
    <location>
        <begin position="214"/>
        <end position="232"/>
    </location>
</feature>